<gene>
    <name evidence="7" type="ORF">E7102_11515</name>
</gene>
<evidence type="ECO:0000256" key="3">
    <source>
        <dbReference type="ARBA" id="ARBA00023012"/>
    </source>
</evidence>
<sequence length="627" mass="71052">MKVKFLIICLFTVLSVGAYNDYRNARVDSLEAALKSKNPPEGADLLRAYDELMRGYLPFNGIKASYYGHKALALSYELNGLRVRQDVLRRFAQMHYAREEFDEAIRIFQQALAVVDSMEHDIRYTPSDVDDARSCLYGAIGNVYNMQDKAHLAIHYYQLALPIFEKYKWLESQTVLYHNVGELYFLMGNYQEAERNYLMGLSKSSESKDSLMIALSQKGLLRLYINMGDYPKAIKMAGPCYSYYHAHRTEEVGDYYVVLASMVRLNLMEGHKNITAAKTYAKEALKQVDELGFEDKSNVYAACSEVAMAEKQWQQALDYALQTIHPDSLATSADASCYKLLAEIYTELGQKAKAREYIQKMHDVMSRYSTDHYQSGLSQMKVLYETEKKEAQIAALDKERGLYRWLLVAAIIAIAALVAGGILMVLVQRRKKALLAAKVALDTETKERRILARDLHDSLGSMLSVLRLKIEGDTQKDETLRMIDQTATELRRISHHIMPEELLQGGLRTALADFAISVSGTQFHFFGNDTIRICQDMELVLYRCAYELVNNALKHAAAEHIDIQLMQEEEQISLTVSDDGKGMSNTPPSHEGMGFENIRARIGRFNGKLNIVSTENTGTEINITLPL</sequence>
<dbReference type="SUPFAM" id="SSF48452">
    <property type="entry name" value="TPR-like"/>
    <property type="match status" value="2"/>
</dbReference>
<evidence type="ECO:0000259" key="6">
    <source>
        <dbReference type="PROSITE" id="PS50109"/>
    </source>
</evidence>
<dbReference type="CDD" id="cd16917">
    <property type="entry name" value="HATPase_UhpB-NarQ-NarX-like"/>
    <property type="match status" value="1"/>
</dbReference>
<evidence type="ECO:0000256" key="2">
    <source>
        <dbReference type="ARBA" id="ARBA00022777"/>
    </source>
</evidence>
<feature type="repeat" description="TPR" evidence="4">
    <location>
        <begin position="174"/>
        <end position="207"/>
    </location>
</feature>
<dbReference type="Pfam" id="PF02518">
    <property type="entry name" value="HATPase_c"/>
    <property type="match status" value="1"/>
</dbReference>
<dbReference type="EMBL" id="SUYD01000015">
    <property type="protein sequence ID" value="MBE6267071.1"/>
    <property type="molecule type" value="Genomic_DNA"/>
</dbReference>
<reference evidence="7" key="1">
    <citation type="submission" date="2019-04" db="EMBL/GenBank/DDBJ databases">
        <title>Evolution of Biomass-Degrading Anaerobic Consortia Revealed by Metagenomics.</title>
        <authorList>
            <person name="Peng X."/>
        </authorList>
    </citation>
    <scope>NUCLEOTIDE SEQUENCE</scope>
    <source>
        <strain evidence="7">SIG141</strain>
    </source>
</reference>
<dbReference type="GO" id="GO:0046983">
    <property type="term" value="F:protein dimerization activity"/>
    <property type="evidence" value="ECO:0007669"/>
    <property type="project" value="InterPro"/>
</dbReference>
<dbReference type="AlphaFoldDB" id="A0A928BUT8"/>
<feature type="domain" description="Histidine kinase" evidence="6">
    <location>
        <begin position="450"/>
        <end position="627"/>
    </location>
</feature>
<dbReference type="InterPro" id="IPR011990">
    <property type="entry name" value="TPR-like_helical_dom_sf"/>
</dbReference>
<dbReference type="Gene3D" id="1.20.5.1930">
    <property type="match status" value="1"/>
</dbReference>
<dbReference type="Gene3D" id="1.25.40.10">
    <property type="entry name" value="Tetratricopeptide repeat domain"/>
    <property type="match status" value="2"/>
</dbReference>
<dbReference type="Pfam" id="PF13374">
    <property type="entry name" value="TPR_10"/>
    <property type="match status" value="1"/>
</dbReference>
<organism evidence="7 8">
    <name type="scientific">Xylanibacter ruminicola</name>
    <name type="common">Prevotella ruminicola</name>
    <dbReference type="NCBI Taxonomy" id="839"/>
    <lineage>
        <taxon>Bacteria</taxon>
        <taxon>Pseudomonadati</taxon>
        <taxon>Bacteroidota</taxon>
        <taxon>Bacteroidia</taxon>
        <taxon>Bacteroidales</taxon>
        <taxon>Prevotellaceae</taxon>
        <taxon>Xylanibacter</taxon>
    </lineage>
</organism>
<comment type="caution">
    <text evidence="7">The sequence shown here is derived from an EMBL/GenBank/DDBJ whole genome shotgun (WGS) entry which is preliminary data.</text>
</comment>
<dbReference type="Proteomes" id="UP000763088">
    <property type="component" value="Unassembled WGS sequence"/>
</dbReference>
<evidence type="ECO:0000313" key="7">
    <source>
        <dbReference type="EMBL" id="MBE6267071.1"/>
    </source>
</evidence>
<dbReference type="Gene3D" id="3.30.565.10">
    <property type="entry name" value="Histidine kinase-like ATPase, C-terminal domain"/>
    <property type="match status" value="1"/>
</dbReference>
<dbReference type="Pfam" id="PF07730">
    <property type="entry name" value="HisKA_3"/>
    <property type="match status" value="1"/>
</dbReference>
<dbReference type="GO" id="GO:0000155">
    <property type="term" value="F:phosphorelay sensor kinase activity"/>
    <property type="evidence" value="ECO:0007669"/>
    <property type="project" value="InterPro"/>
</dbReference>
<feature type="transmembrane region" description="Helical" evidence="5">
    <location>
        <begin position="402"/>
        <end position="427"/>
    </location>
</feature>
<dbReference type="PROSITE" id="PS50005">
    <property type="entry name" value="TPR"/>
    <property type="match status" value="2"/>
</dbReference>
<proteinExistence type="predicted"/>
<keyword evidence="1" id="KW-0808">Transferase</keyword>
<dbReference type="SUPFAM" id="SSF55874">
    <property type="entry name" value="ATPase domain of HSP90 chaperone/DNA topoisomerase II/histidine kinase"/>
    <property type="match status" value="1"/>
</dbReference>
<feature type="repeat" description="TPR" evidence="4">
    <location>
        <begin position="85"/>
        <end position="118"/>
    </location>
</feature>
<keyword evidence="5" id="KW-0472">Membrane</keyword>
<dbReference type="SMART" id="SM00028">
    <property type="entry name" value="TPR"/>
    <property type="match status" value="4"/>
</dbReference>
<dbReference type="PROSITE" id="PS50109">
    <property type="entry name" value="HIS_KIN"/>
    <property type="match status" value="1"/>
</dbReference>
<dbReference type="InterPro" id="IPR036890">
    <property type="entry name" value="HATPase_C_sf"/>
</dbReference>
<dbReference type="InterPro" id="IPR019734">
    <property type="entry name" value="TPR_rpt"/>
</dbReference>
<keyword evidence="2" id="KW-0418">Kinase</keyword>
<name>A0A928BUT8_XYLRU</name>
<dbReference type="SMART" id="SM00387">
    <property type="entry name" value="HATPase_c"/>
    <property type="match status" value="1"/>
</dbReference>
<accession>A0A928BUT8</accession>
<keyword evidence="5" id="KW-1133">Transmembrane helix</keyword>
<dbReference type="PANTHER" id="PTHR24421">
    <property type="entry name" value="NITRATE/NITRITE SENSOR PROTEIN NARX-RELATED"/>
    <property type="match status" value="1"/>
</dbReference>
<evidence type="ECO:0000313" key="8">
    <source>
        <dbReference type="Proteomes" id="UP000763088"/>
    </source>
</evidence>
<dbReference type="InterPro" id="IPR003594">
    <property type="entry name" value="HATPase_dom"/>
</dbReference>
<evidence type="ECO:0000256" key="1">
    <source>
        <dbReference type="ARBA" id="ARBA00022679"/>
    </source>
</evidence>
<protein>
    <submittedName>
        <fullName evidence="7">Tetratricopeptide repeat protein</fullName>
    </submittedName>
</protein>
<dbReference type="GO" id="GO:0016020">
    <property type="term" value="C:membrane"/>
    <property type="evidence" value="ECO:0007669"/>
    <property type="project" value="InterPro"/>
</dbReference>
<evidence type="ECO:0000256" key="4">
    <source>
        <dbReference type="PROSITE-ProRule" id="PRU00339"/>
    </source>
</evidence>
<evidence type="ECO:0000256" key="5">
    <source>
        <dbReference type="SAM" id="Phobius"/>
    </source>
</evidence>
<dbReference type="InterPro" id="IPR005467">
    <property type="entry name" value="His_kinase_dom"/>
</dbReference>
<keyword evidence="3" id="KW-0902">Two-component regulatory system</keyword>
<dbReference type="InterPro" id="IPR050482">
    <property type="entry name" value="Sensor_HK_TwoCompSys"/>
</dbReference>
<keyword evidence="4" id="KW-0802">TPR repeat</keyword>
<keyword evidence="5" id="KW-0812">Transmembrane</keyword>
<dbReference type="InterPro" id="IPR011712">
    <property type="entry name" value="Sig_transdc_His_kin_sub3_dim/P"/>
</dbReference>